<reference evidence="3 4" key="1">
    <citation type="submission" date="2014-04" db="EMBL/GenBank/DDBJ databases">
        <authorList>
            <consortium name="DOE Joint Genome Institute"/>
            <person name="Kuo A."/>
            <person name="Martino E."/>
            <person name="Perotto S."/>
            <person name="Kohler A."/>
            <person name="Nagy L.G."/>
            <person name="Floudas D."/>
            <person name="Copeland A."/>
            <person name="Barry K.W."/>
            <person name="Cichocki N."/>
            <person name="Veneault-Fourrey C."/>
            <person name="LaButti K."/>
            <person name="Lindquist E.A."/>
            <person name="Lipzen A."/>
            <person name="Lundell T."/>
            <person name="Morin E."/>
            <person name="Murat C."/>
            <person name="Sun H."/>
            <person name="Tunlid A."/>
            <person name="Henrissat B."/>
            <person name="Grigoriev I.V."/>
            <person name="Hibbett D.S."/>
            <person name="Martin F."/>
            <person name="Nordberg H.P."/>
            <person name="Cantor M.N."/>
            <person name="Hua S.X."/>
        </authorList>
    </citation>
    <scope>NUCLEOTIDE SEQUENCE [LARGE SCALE GENOMIC DNA]</scope>
    <source>
        <strain evidence="3 4">Zn</strain>
    </source>
</reference>
<dbReference type="EMBL" id="KN832870">
    <property type="protein sequence ID" value="KIN07702.1"/>
    <property type="molecule type" value="Genomic_DNA"/>
</dbReference>
<reference evidence="4" key="2">
    <citation type="submission" date="2015-01" db="EMBL/GenBank/DDBJ databases">
        <title>Evolutionary Origins and Diversification of the Mycorrhizal Mutualists.</title>
        <authorList>
            <consortium name="DOE Joint Genome Institute"/>
            <consortium name="Mycorrhizal Genomics Consortium"/>
            <person name="Kohler A."/>
            <person name="Kuo A."/>
            <person name="Nagy L.G."/>
            <person name="Floudas D."/>
            <person name="Copeland A."/>
            <person name="Barry K.W."/>
            <person name="Cichocki N."/>
            <person name="Veneault-Fourrey C."/>
            <person name="LaButti K."/>
            <person name="Lindquist E.A."/>
            <person name="Lipzen A."/>
            <person name="Lundell T."/>
            <person name="Morin E."/>
            <person name="Murat C."/>
            <person name="Riley R."/>
            <person name="Ohm R."/>
            <person name="Sun H."/>
            <person name="Tunlid A."/>
            <person name="Henrissat B."/>
            <person name="Grigoriev I.V."/>
            <person name="Hibbett D.S."/>
            <person name="Martin F."/>
        </authorList>
    </citation>
    <scope>NUCLEOTIDE SEQUENCE [LARGE SCALE GENOMIC DNA]</scope>
    <source>
        <strain evidence="4">Zn</strain>
    </source>
</reference>
<accession>A0A0C3HZT4</accession>
<dbReference type="PANTHER" id="PTHR35392:SF5">
    <property type="entry name" value="ZN(2)-C6 FUNGAL-TYPE DOMAIN-CONTAINING PROTEIN"/>
    <property type="match status" value="1"/>
</dbReference>
<dbReference type="GO" id="GO:0000981">
    <property type="term" value="F:DNA-binding transcription factor activity, RNA polymerase II-specific"/>
    <property type="evidence" value="ECO:0007669"/>
    <property type="project" value="InterPro"/>
</dbReference>
<feature type="region of interest" description="Disordered" evidence="2">
    <location>
        <begin position="430"/>
        <end position="451"/>
    </location>
</feature>
<dbReference type="InParanoid" id="A0A0C3HZT4"/>
<keyword evidence="4" id="KW-1185">Reference proteome</keyword>
<protein>
    <recommendedName>
        <fullName evidence="5">Zn(2)-C6 fungal-type domain-containing protein</fullName>
    </recommendedName>
</protein>
<feature type="region of interest" description="Disordered" evidence="2">
    <location>
        <begin position="1"/>
        <end position="34"/>
    </location>
</feature>
<evidence type="ECO:0000313" key="3">
    <source>
        <dbReference type="EMBL" id="KIN07702.1"/>
    </source>
</evidence>
<feature type="compositionally biased region" description="Low complexity" evidence="2">
    <location>
        <begin position="1"/>
        <end position="19"/>
    </location>
</feature>
<evidence type="ECO:0000313" key="4">
    <source>
        <dbReference type="Proteomes" id="UP000054321"/>
    </source>
</evidence>
<feature type="region of interest" description="Disordered" evidence="2">
    <location>
        <begin position="53"/>
        <end position="83"/>
    </location>
</feature>
<feature type="compositionally biased region" description="Basic residues" evidence="2">
    <location>
        <begin position="25"/>
        <end position="34"/>
    </location>
</feature>
<evidence type="ECO:0000256" key="1">
    <source>
        <dbReference type="ARBA" id="ARBA00023242"/>
    </source>
</evidence>
<organism evidence="3 4">
    <name type="scientific">Oidiodendron maius (strain Zn)</name>
    <dbReference type="NCBI Taxonomy" id="913774"/>
    <lineage>
        <taxon>Eukaryota</taxon>
        <taxon>Fungi</taxon>
        <taxon>Dikarya</taxon>
        <taxon>Ascomycota</taxon>
        <taxon>Pezizomycotina</taxon>
        <taxon>Leotiomycetes</taxon>
        <taxon>Leotiomycetes incertae sedis</taxon>
        <taxon>Myxotrichaceae</taxon>
        <taxon>Oidiodendron</taxon>
    </lineage>
</organism>
<dbReference type="Proteomes" id="UP000054321">
    <property type="component" value="Unassembled WGS sequence"/>
</dbReference>
<dbReference type="PANTHER" id="PTHR35392">
    <property type="entry name" value="ZN(II)2CYS6 TRANSCRIPTION FACTOR (EUROFUNG)-RELATED-RELATED"/>
    <property type="match status" value="1"/>
</dbReference>
<evidence type="ECO:0008006" key="5">
    <source>
        <dbReference type="Google" id="ProtNLM"/>
    </source>
</evidence>
<sequence length="1145" mass="126170">MTDSSSSSPPSTGAASSSSQAGKGRPSRISKRRENKLAYHGIARYFNNHHAFPATATSSSRPGPDPHLSRFPVQIHQSSLSSSPTNDLGYENFFAFQDAVGHEIAAFEQHNHHGLPSASFPPSSLGSYTFHSIPSNSSLPPQSTPVSPLAAGPSQVSGNGLQCAPYTGAMDMFPSDSDSISAPGSRMGSFDSLDSFNSMALSLGTQASSVTEGFICPVTDSSFGSPRMDVINDLQLPGEYFQAGQIFDLNSSYNPAQMGSPQLNDAFPLDTEFMSAGWGAGNNIYEIGGGQWPSASLTHQQLMGNMEPLIPTELSQSPWSVERMPPNQTADPACVTFEPPPGIPLKILKAREEVLESKKPFGPDPPVSPMDDDGWEDIYMNVGSSYAGSSTVHDSPRSEGQSWLQIDSSPFNSPSPVQIAGQHIFTATNITGSASPKSRGGRTRALTPQEKQETLDVRKAKACWACHLSKIKCSPCSQGVSCQQCERLKGKRRFCLLTCFNDPLESLEAFVLPKYLTGHITQANVEQAVSQHGTSWGKQEILIRMDWGYEKLLEARVVALILPSQSQLGYQHQAVGPNFKRPELVRKKSPPLGIPLASFEDMKVEYRNMVRDIVMGDLESYVEVPYDNQESELPEHLLGIICTFYRAGLAAGQECELLREVIAIHVISTILERSLILDDDSLRRVEKHLNDSFPRPSAANCVQRQIKFALFLAQRERVSQVLEDWGHMMWSSSKGMNVEQKWATSFSVLVMLILVVDKMIEAADLFCRGEVQHHGADALAERHAFEELVRLTQRELFERCKEIFHSSFKTRKGGKEACNPIRDGLSAFRGRPVPEGISRLVWDLKNAHRVYGPEIRSQWTTRASIEGAEYGNAGRLASVFLGDFTTQLTFTTTQLHTQFPLTKFALAQSPDMTALSFEFGPLVKRETTGMGLTLNGKPNTTKPAPRDTALVLALSAQPHLAFERLQQSSRRRAQHPRQSKSVIQTSPEIKNDGDGLAFLLHGLHCMGHSLIYDLQHSITSQPPRVSPFHWLSLSHRHLRRQRISAANGLSLQIPQRVYRTAAGIKAADEREIPRDSSLAALLGFAYNTCTNVIIQSCPAPKNLLFLLLRYRYLRAFLGTAKSFSLAQPGDPNWTVGRDLDVELHD</sequence>
<keyword evidence="1" id="KW-0539">Nucleus</keyword>
<dbReference type="OrthoDB" id="4226666at2759"/>
<name>A0A0C3HZT4_OIDMZ</name>
<dbReference type="GO" id="GO:0008270">
    <property type="term" value="F:zinc ion binding"/>
    <property type="evidence" value="ECO:0007669"/>
    <property type="project" value="InterPro"/>
</dbReference>
<dbReference type="HOGENOM" id="CLU_277195_0_0_1"/>
<proteinExistence type="predicted"/>
<dbReference type="InterPro" id="IPR001138">
    <property type="entry name" value="Zn2Cys6_DnaBD"/>
</dbReference>
<gene>
    <name evidence="3" type="ORF">OIDMADRAFT_47598</name>
</gene>
<dbReference type="AlphaFoldDB" id="A0A0C3HZT4"/>
<dbReference type="STRING" id="913774.A0A0C3HZT4"/>
<dbReference type="InterPro" id="IPR052973">
    <property type="entry name" value="Fungal_sec-metab_reg_TF"/>
</dbReference>
<dbReference type="CDD" id="cd00067">
    <property type="entry name" value="GAL4"/>
    <property type="match status" value="1"/>
</dbReference>
<evidence type="ECO:0000256" key="2">
    <source>
        <dbReference type="SAM" id="MobiDB-lite"/>
    </source>
</evidence>